<dbReference type="SUPFAM" id="SSF109755">
    <property type="entry name" value="PhoU-like"/>
    <property type="match status" value="1"/>
</dbReference>
<dbReference type="EMBL" id="BMYO01000009">
    <property type="protein sequence ID" value="GHD67759.1"/>
    <property type="molecule type" value="Genomic_DNA"/>
</dbReference>
<dbReference type="InterPro" id="IPR026022">
    <property type="entry name" value="PhoU_dom"/>
</dbReference>
<reference evidence="10" key="1">
    <citation type="journal article" date="2019" name="Int. J. Syst. Evol. Microbiol.">
        <title>The Global Catalogue of Microorganisms (GCM) 10K type strain sequencing project: providing services to taxonomists for standard genome sequencing and annotation.</title>
        <authorList>
            <consortium name="The Broad Institute Genomics Platform"/>
            <consortium name="The Broad Institute Genome Sequencing Center for Infectious Disease"/>
            <person name="Wu L."/>
            <person name="Ma J."/>
        </authorList>
    </citation>
    <scope>NUCLEOTIDE SEQUENCE [LARGE SCALE GENOMIC DNA]</scope>
    <source>
        <strain evidence="10">KCTC 23701</strain>
    </source>
</reference>
<keyword evidence="4 7" id="KW-1133">Transmembrane helix</keyword>
<feature type="transmembrane region" description="Helical" evidence="7">
    <location>
        <begin position="103"/>
        <end position="119"/>
    </location>
</feature>
<dbReference type="PANTHER" id="PTHR10010:SF46">
    <property type="entry name" value="SODIUM-DEPENDENT PHOSPHATE TRANSPORT PROTEIN 2B"/>
    <property type="match status" value="1"/>
</dbReference>
<sequence length="561" mass="59991">MTVLLHLAGGVALLTWGLHMVETGFMRALGASLRQLMGRSLGSRWRALFAGMAITTVLQSSTATGLLATSFAARRVLTPIAGLAIMLGANLGSTLIVQAFSLHLGWVSPLCLIAGLFMFERGKGSQTRDFGRAFIGIGLMLLALRLLVETMQPAEAAPAMRAILDVLADQPLPNAFIAALLTWLAHSSIPTVLLVMSLAGSHAIPASTALAMVLGANIGSALNPWFEGNKGNDNLRRRLPAGNLLLRGGSCLVLLTAVGPLAHALGRLWPDPGALVADFHTLLNLGIALVFIGLLKPVSKLLERVFPDQHGTADQPDAPHYLDPSAIATPSLALTCATREALHMADIVEDMLRASMPALLGDDRQRIADIARRDNAVDRLHEAIKLYVTDITRESLSPQDAARAMAIIGFVINMEHIGDIVDKNLMELAGKKVRGQLSFSHDGAAELSRLHQAVLDSFHRAQSVFMSGDERTAQALLAGKPNVRELGRLAADAHLARLRDGVPESIASSSLHLDVLRDLRRIHSHVCAIAYPVLEAQAPESGTVRSRTAETKRWQGVTGQA</sequence>
<dbReference type="NCBIfam" id="NF037997">
    <property type="entry name" value="Na_Pi_symport"/>
    <property type="match status" value="1"/>
</dbReference>
<keyword evidence="2" id="KW-1003">Cell membrane</keyword>
<organism evidence="9 10">
    <name type="scientific">Jeongeupia chitinilytica</name>
    <dbReference type="NCBI Taxonomy" id="1041641"/>
    <lineage>
        <taxon>Bacteria</taxon>
        <taxon>Pseudomonadati</taxon>
        <taxon>Pseudomonadota</taxon>
        <taxon>Betaproteobacteria</taxon>
        <taxon>Neisseriales</taxon>
        <taxon>Chitinibacteraceae</taxon>
        <taxon>Jeongeupia</taxon>
    </lineage>
</organism>
<dbReference type="Pfam" id="PF02690">
    <property type="entry name" value="Na_Pi_cotrans"/>
    <property type="match status" value="2"/>
</dbReference>
<dbReference type="Gene3D" id="1.20.58.220">
    <property type="entry name" value="Phosphate transport system protein phou homolog 2, domain 2"/>
    <property type="match status" value="1"/>
</dbReference>
<evidence type="ECO:0000256" key="1">
    <source>
        <dbReference type="ARBA" id="ARBA00004651"/>
    </source>
</evidence>
<evidence type="ECO:0000256" key="6">
    <source>
        <dbReference type="SAM" id="MobiDB-lite"/>
    </source>
</evidence>
<dbReference type="InterPro" id="IPR038078">
    <property type="entry name" value="PhoU-like_sf"/>
</dbReference>
<feature type="domain" description="PhoU" evidence="8">
    <location>
        <begin position="343"/>
        <end position="420"/>
    </location>
</feature>
<evidence type="ECO:0000259" key="8">
    <source>
        <dbReference type="Pfam" id="PF01895"/>
    </source>
</evidence>
<comment type="caution">
    <text evidence="9">The sequence shown here is derived from an EMBL/GenBank/DDBJ whole genome shotgun (WGS) entry which is preliminary data.</text>
</comment>
<dbReference type="InterPro" id="IPR003841">
    <property type="entry name" value="Na/Pi_transpt"/>
</dbReference>
<feature type="transmembrane region" description="Helical" evidence="7">
    <location>
        <begin position="175"/>
        <end position="196"/>
    </location>
</feature>
<proteinExistence type="predicted"/>
<dbReference type="Pfam" id="PF01895">
    <property type="entry name" value="PhoU"/>
    <property type="match status" value="1"/>
</dbReference>
<evidence type="ECO:0000256" key="2">
    <source>
        <dbReference type="ARBA" id="ARBA00022475"/>
    </source>
</evidence>
<name>A0ABQ3H5C1_9NEIS</name>
<evidence type="ECO:0000256" key="5">
    <source>
        <dbReference type="ARBA" id="ARBA00023136"/>
    </source>
</evidence>
<feature type="transmembrane region" description="Helical" evidence="7">
    <location>
        <begin position="131"/>
        <end position="148"/>
    </location>
</feature>
<dbReference type="Proteomes" id="UP000604737">
    <property type="component" value="Unassembled WGS sequence"/>
</dbReference>
<evidence type="ECO:0000313" key="9">
    <source>
        <dbReference type="EMBL" id="GHD67759.1"/>
    </source>
</evidence>
<protein>
    <submittedName>
        <fullName evidence="9">Na/Pi cotransporter</fullName>
    </submittedName>
</protein>
<evidence type="ECO:0000256" key="3">
    <source>
        <dbReference type="ARBA" id="ARBA00022692"/>
    </source>
</evidence>
<evidence type="ECO:0000256" key="7">
    <source>
        <dbReference type="SAM" id="Phobius"/>
    </source>
</evidence>
<dbReference type="PANTHER" id="PTHR10010">
    <property type="entry name" value="SOLUTE CARRIER FAMILY 34 SODIUM PHOSPHATE , MEMBER 2-RELATED"/>
    <property type="match status" value="1"/>
</dbReference>
<evidence type="ECO:0000256" key="4">
    <source>
        <dbReference type="ARBA" id="ARBA00022989"/>
    </source>
</evidence>
<gene>
    <name evidence="9" type="ORF">GCM10007350_31910</name>
</gene>
<feature type="transmembrane region" description="Helical" evidence="7">
    <location>
        <begin position="274"/>
        <end position="295"/>
    </location>
</feature>
<comment type="subcellular location">
    <subcellularLocation>
        <location evidence="1">Cell membrane</location>
        <topology evidence="1">Multi-pass membrane protein</topology>
    </subcellularLocation>
</comment>
<feature type="transmembrane region" description="Helical" evidence="7">
    <location>
        <begin position="244"/>
        <end position="262"/>
    </location>
</feature>
<feature type="transmembrane region" description="Helical" evidence="7">
    <location>
        <begin position="47"/>
        <end position="69"/>
    </location>
</feature>
<keyword evidence="3 7" id="KW-0812">Transmembrane</keyword>
<evidence type="ECO:0000313" key="10">
    <source>
        <dbReference type="Proteomes" id="UP000604737"/>
    </source>
</evidence>
<accession>A0ABQ3H5C1</accession>
<feature type="region of interest" description="Disordered" evidence="6">
    <location>
        <begin position="541"/>
        <end position="561"/>
    </location>
</feature>
<keyword evidence="5 7" id="KW-0472">Membrane</keyword>
<keyword evidence="10" id="KW-1185">Reference proteome</keyword>